<dbReference type="EMBL" id="AVPK01000001">
    <property type="protein sequence ID" value="KGN39039.1"/>
    <property type="molecule type" value="Genomic_DNA"/>
</dbReference>
<dbReference type="GO" id="GO:0030001">
    <property type="term" value="P:metal ion transport"/>
    <property type="evidence" value="ECO:0007669"/>
    <property type="project" value="InterPro"/>
</dbReference>
<keyword evidence="7" id="KW-1185">Reference proteome</keyword>
<organism evidence="6 7">
    <name type="scientific">Knoellia subterranea KCTC 19937</name>
    <dbReference type="NCBI Taxonomy" id="1385521"/>
    <lineage>
        <taxon>Bacteria</taxon>
        <taxon>Bacillati</taxon>
        <taxon>Actinomycetota</taxon>
        <taxon>Actinomycetes</taxon>
        <taxon>Micrococcales</taxon>
        <taxon>Intrasporangiaceae</taxon>
        <taxon>Knoellia</taxon>
    </lineage>
</organism>
<dbReference type="GO" id="GO:0007155">
    <property type="term" value="P:cell adhesion"/>
    <property type="evidence" value="ECO:0007669"/>
    <property type="project" value="InterPro"/>
</dbReference>
<dbReference type="RefSeq" id="WP_035901662.1">
    <property type="nucleotide sequence ID" value="NZ_AVPK01000001.1"/>
</dbReference>
<dbReference type="Gene3D" id="3.40.50.1980">
    <property type="entry name" value="Nitrogenase molybdenum iron protein domain"/>
    <property type="match status" value="2"/>
</dbReference>
<accession>A0A0A0JQR0</accession>
<feature type="signal peptide" evidence="5">
    <location>
        <begin position="1"/>
        <end position="26"/>
    </location>
</feature>
<dbReference type="InterPro" id="IPR006127">
    <property type="entry name" value="ZnuA-like"/>
</dbReference>
<evidence type="ECO:0000313" key="7">
    <source>
        <dbReference type="Proteomes" id="UP000030011"/>
    </source>
</evidence>
<name>A0A0A0JQR0_9MICO</name>
<dbReference type="Pfam" id="PF01297">
    <property type="entry name" value="ZnuA"/>
    <property type="match status" value="1"/>
</dbReference>
<evidence type="ECO:0000256" key="2">
    <source>
        <dbReference type="ARBA" id="ARBA00022448"/>
    </source>
</evidence>
<evidence type="ECO:0000256" key="4">
    <source>
        <dbReference type="RuleBase" id="RU003512"/>
    </source>
</evidence>
<dbReference type="PRINTS" id="PR00691">
    <property type="entry name" value="ADHESINB"/>
</dbReference>
<dbReference type="InterPro" id="IPR050492">
    <property type="entry name" value="Bact_metal-bind_prot9"/>
</dbReference>
<dbReference type="InterPro" id="IPR006129">
    <property type="entry name" value="AdhesinB"/>
</dbReference>
<reference evidence="6 7" key="1">
    <citation type="submission" date="2013-08" db="EMBL/GenBank/DDBJ databases">
        <title>The genome sequence of Knoellia subterranea.</title>
        <authorList>
            <person name="Zhu W."/>
            <person name="Wang G."/>
        </authorList>
    </citation>
    <scope>NUCLEOTIDE SEQUENCE [LARGE SCALE GENOMIC DNA]</scope>
    <source>
        <strain evidence="6 7">KCTC 19937</strain>
    </source>
</reference>
<dbReference type="InterPro" id="IPR006128">
    <property type="entry name" value="Lipoprotein_PsaA-like"/>
</dbReference>
<dbReference type="Proteomes" id="UP000030011">
    <property type="component" value="Unassembled WGS sequence"/>
</dbReference>
<dbReference type="SUPFAM" id="SSF53807">
    <property type="entry name" value="Helical backbone' metal receptor"/>
    <property type="match status" value="1"/>
</dbReference>
<dbReference type="PANTHER" id="PTHR42953:SF3">
    <property type="entry name" value="HIGH-AFFINITY ZINC UPTAKE SYSTEM PROTEIN ZNUA"/>
    <property type="match status" value="1"/>
</dbReference>
<comment type="caution">
    <text evidence="6">The sequence shown here is derived from an EMBL/GenBank/DDBJ whole genome shotgun (WGS) entry which is preliminary data.</text>
</comment>
<evidence type="ECO:0000256" key="5">
    <source>
        <dbReference type="SAM" id="SignalP"/>
    </source>
</evidence>
<dbReference type="PRINTS" id="PR00690">
    <property type="entry name" value="ADHESNFAMILY"/>
</dbReference>
<feature type="chain" id="PRO_5001971555" evidence="5">
    <location>
        <begin position="27"/>
        <end position="313"/>
    </location>
</feature>
<protein>
    <submittedName>
        <fullName evidence="6">ABC transporter substrate-binding protein</fullName>
    </submittedName>
</protein>
<evidence type="ECO:0000256" key="3">
    <source>
        <dbReference type="ARBA" id="ARBA00022729"/>
    </source>
</evidence>
<evidence type="ECO:0000313" key="6">
    <source>
        <dbReference type="EMBL" id="KGN39039.1"/>
    </source>
</evidence>
<dbReference type="GO" id="GO:0046872">
    <property type="term" value="F:metal ion binding"/>
    <property type="evidence" value="ECO:0007669"/>
    <property type="project" value="InterPro"/>
</dbReference>
<keyword evidence="2 4" id="KW-0813">Transport</keyword>
<gene>
    <name evidence="6" type="ORF">N803_00510</name>
</gene>
<dbReference type="PROSITE" id="PS51257">
    <property type="entry name" value="PROKAR_LIPOPROTEIN"/>
    <property type="match status" value="1"/>
</dbReference>
<evidence type="ECO:0000256" key="1">
    <source>
        <dbReference type="ARBA" id="ARBA00011028"/>
    </source>
</evidence>
<dbReference type="AlphaFoldDB" id="A0A0A0JQR0"/>
<dbReference type="STRING" id="1385521.N803_00510"/>
<proteinExistence type="inferred from homology"/>
<dbReference type="eggNOG" id="COG0803">
    <property type="taxonomic scope" value="Bacteria"/>
</dbReference>
<comment type="similarity">
    <text evidence="1 4">Belongs to the bacterial solute-binding protein 9 family.</text>
</comment>
<dbReference type="PANTHER" id="PTHR42953">
    <property type="entry name" value="HIGH-AFFINITY ZINC UPTAKE SYSTEM PROTEIN ZNUA-RELATED"/>
    <property type="match status" value="1"/>
</dbReference>
<sequence length="313" mass="32681">MKRSVIPFLATAAAATLALTGCSGSAAEKAEQADGRIGVTAAFYPLQYALERIGGDHVHAMTLTKPGAEPHDVELTPRDVADLGKSSLVVYEKGFQPAVDDAVGNLDPAAATLDVATAVDLTIEAADDGHDHAGEDHAHEGVDPHFWLDPTRYAKAVTAIATKLAAVDQANATAYTQNAAAFVTELTALDGEFTAALKNCASRELVTGHAAFAYLADRYDLHQEGIAGLSPDAEPNAAAMKSIVEHVREHKVSTVYAETLVSKDLTETIAKETGATVAVLDPLEGLSDASAGTNYLEVMRSNLATLKQGQGCS</sequence>
<keyword evidence="3 5" id="KW-0732">Signal</keyword>